<evidence type="ECO:0000313" key="2">
    <source>
        <dbReference type="EMBL" id="KAH0781346.1"/>
    </source>
</evidence>
<dbReference type="EMBL" id="JAIVGD010000001">
    <property type="protein sequence ID" value="KAH0781346.1"/>
    <property type="molecule type" value="Genomic_DNA"/>
</dbReference>
<comment type="caution">
    <text evidence="2">The sequence shown here is derived from an EMBL/GenBank/DDBJ whole genome shotgun (WGS) entry which is preliminary data.</text>
</comment>
<feature type="region of interest" description="Disordered" evidence="1">
    <location>
        <begin position="1"/>
        <end position="26"/>
    </location>
</feature>
<accession>A0ABQ7WKS4</accession>
<organism evidence="2 3">
    <name type="scientific">Solanum tuberosum</name>
    <name type="common">Potato</name>
    <dbReference type="NCBI Taxonomy" id="4113"/>
    <lineage>
        <taxon>Eukaryota</taxon>
        <taxon>Viridiplantae</taxon>
        <taxon>Streptophyta</taxon>
        <taxon>Embryophyta</taxon>
        <taxon>Tracheophyta</taxon>
        <taxon>Spermatophyta</taxon>
        <taxon>Magnoliopsida</taxon>
        <taxon>eudicotyledons</taxon>
        <taxon>Gunneridae</taxon>
        <taxon>Pentapetalae</taxon>
        <taxon>asterids</taxon>
        <taxon>lamiids</taxon>
        <taxon>Solanales</taxon>
        <taxon>Solanaceae</taxon>
        <taxon>Solanoideae</taxon>
        <taxon>Solaneae</taxon>
        <taxon>Solanum</taxon>
    </lineage>
</organism>
<evidence type="ECO:0000313" key="3">
    <source>
        <dbReference type="Proteomes" id="UP000826656"/>
    </source>
</evidence>
<gene>
    <name evidence="2" type="ORF">KY290_000944</name>
</gene>
<keyword evidence="3" id="KW-1185">Reference proteome</keyword>
<protein>
    <submittedName>
        <fullName evidence="2">Uncharacterized protein</fullName>
    </submittedName>
</protein>
<dbReference type="Proteomes" id="UP000826656">
    <property type="component" value="Unassembled WGS sequence"/>
</dbReference>
<reference evidence="2 3" key="1">
    <citation type="journal article" date="2021" name="bioRxiv">
        <title>Chromosome-scale and haplotype-resolved genome assembly of a tetraploid potato cultivar.</title>
        <authorList>
            <person name="Sun H."/>
            <person name="Jiao W.-B."/>
            <person name="Krause K."/>
            <person name="Campoy J.A."/>
            <person name="Goel M."/>
            <person name="Folz-Donahue K."/>
            <person name="Kukat C."/>
            <person name="Huettel B."/>
            <person name="Schneeberger K."/>
        </authorList>
    </citation>
    <scope>NUCLEOTIDE SEQUENCE [LARGE SCALE GENOMIC DNA]</scope>
    <source>
        <strain evidence="2">SolTubOtavaFocal</strain>
        <tissue evidence="2">Leaves</tissue>
    </source>
</reference>
<name>A0ABQ7WKS4_SOLTU</name>
<evidence type="ECO:0000256" key="1">
    <source>
        <dbReference type="SAM" id="MobiDB-lite"/>
    </source>
</evidence>
<proteinExistence type="predicted"/>
<sequence length="110" mass="11983">MDISPSHSDGSLVAMDESMSTSDTVRTPEVEYIDDHELAAVDSIEKKACSTLYILEHVTAAAVICKRDLLVDLESGDKIVNIDKLCATMSLRGRRSRVVACLGIKDDGNR</sequence>